<proteinExistence type="predicted"/>
<dbReference type="EMBL" id="RDRB01000006">
    <property type="protein sequence ID" value="ROU00103.1"/>
    <property type="molecule type" value="Genomic_DNA"/>
</dbReference>
<protein>
    <submittedName>
        <fullName evidence="1">Sarcosine oxidase subunit gamma</fullName>
    </submittedName>
</protein>
<sequence length="175" mass="18394">MSEVTVTRMAPGGMITLRGDPAEVGAAAAGVTRAEVPGPLTITGDGVRGLGWMAPDELLILLPADEVAEALERLGADLDGVHHLAVDVSDARSRFALEGRGVRDIVQKLTPADLSEAAFPVGCLRRTRLAQVAGAIWMAEESRIEAICFRSVTDYVETLLRTAAEAGPPGFHAPL</sequence>
<evidence type="ECO:0000313" key="2">
    <source>
        <dbReference type="Proteomes" id="UP000268016"/>
    </source>
</evidence>
<dbReference type="SUPFAM" id="SSF103025">
    <property type="entry name" value="Folate-binding domain"/>
    <property type="match status" value="1"/>
</dbReference>
<organism evidence="1 2">
    <name type="scientific">Histidinibacterium lentulum</name>
    <dbReference type="NCBI Taxonomy" id="2480588"/>
    <lineage>
        <taxon>Bacteria</taxon>
        <taxon>Pseudomonadati</taxon>
        <taxon>Pseudomonadota</taxon>
        <taxon>Alphaproteobacteria</taxon>
        <taxon>Rhodobacterales</taxon>
        <taxon>Paracoccaceae</taxon>
        <taxon>Histidinibacterium</taxon>
    </lineage>
</organism>
<dbReference type="AlphaFoldDB" id="A0A3N2QY78"/>
<comment type="caution">
    <text evidence="1">The sequence shown here is derived from an EMBL/GenBank/DDBJ whole genome shotgun (WGS) entry which is preliminary data.</text>
</comment>
<dbReference type="Gene3D" id="3.30.70.1520">
    <property type="entry name" value="Heterotetrameric sarcosine oxidase"/>
    <property type="match status" value="1"/>
</dbReference>
<evidence type="ECO:0000313" key="1">
    <source>
        <dbReference type="EMBL" id="ROU00103.1"/>
    </source>
</evidence>
<dbReference type="RefSeq" id="WP_123642650.1">
    <property type="nucleotide sequence ID" value="NZ_ML119086.1"/>
</dbReference>
<dbReference type="Gene3D" id="3.30.1360.120">
    <property type="entry name" value="Probable tRNA modification gtpase trme, domain 1"/>
    <property type="match status" value="1"/>
</dbReference>
<dbReference type="OrthoDB" id="9814782at2"/>
<reference evidence="1 2" key="1">
    <citation type="submission" date="2018-10" db="EMBL/GenBank/DDBJ databases">
        <title>Histidinibacterium lentulum gen. nov., sp. nov., a marine bacterium from the culture broth of Picochlorum sp. 122.</title>
        <authorList>
            <person name="Wang G."/>
        </authorList>
    </citation>
    <scope>NUCLEOTIDE SEQUENCE [LARGE SCALE GENOMIC DNA]</scope>
    <source>
        <strain evidence="1 2">B17</strain>
    </source>
</reference>
<name>A0A3N2QY78_9RHOB</name>
<dbReference type="Proteomes" id="UP000268016">
    <property type="component" value="Unassembled WGS sequence"/>
</dbReference>
<dbReference type="InterPro" id="IPR007375">
    <property type="entry name" value="SoxG"/>
</dbReference>
<keyword evidence="2" id="KW-1185">Reference proteome</keyword>
<gene>
    <name evidence="1" type="ORF">EAT49_12380</name>
</gene>
<accession>A0A3N2QY78</accession>
<dbReference type="InterPro" id="IPR027266">
    <property type="entry name" value="TrmE/GcvT-like"/>
</dbReference>
<dbReference type="Pfam" id="PF04268">
    <property type="entry name" value="SoxG"/>
    <property type="match status" value="1"/>
</dbReference>